<dbReference type="EMBL" id="CM051400">
    <property type="protein sequence ID" value="KAJ4715141.1"/>
    <property type="molecule type" value="Genomic_DNA"/>
</dbReference>
<comment type="caution">
    <text evidence="1">The sequence shown here is derived from an EMBL/GenBank/DDBJ whole genome shotgun (WGS) entry which is preliminary data.</text>
</comment>
<dbReference type="Proteomes" id="UP001164539">
    <property type="component" value="Chromosome 7"/>
</dbReference>
<evidence type="ECO:0000313" key="2">
    <source>
        <dbReference type="Proteomes" id="UP001164539"/>
    </source>
</evidence>
<proteinExistence type="predicted"/>
<keyword evidence="2" id="KW-1185">Reference proteome</keyword>
<organism evidence="1 2">
    <name type="scientific">Melia azedarach</name>
    <name type="common">Chinaberry tree</name>
    <dbReference type="NCBI Taxonomy" id="155640"/>
    <lineage>
        <taxon>Eukaryota</taxon>
        <taxon>Viridiplantae</taxon>
        <taxon>Streptophyta</taxon>
        <taxon>Embryophyta</taxon>
        <taxon>Tracheophyta</taxon>
        <taxon>Spermatophyta</taxon>
        <taxon>Magnoliopsida</taxon>
        <taxon>eudicotyledons</taxon>
        <taxon>Gunneridae</taxon>
        <taxon>Pentapetalae</taxon>
        <taxon>rosids</taxon>
        <taxon>malvids</taxon>
        <taxon>Sapindales</taxon>
        <taxon>Meliaceae</taxon>
        <taxon>Melia</taxon>
    </lineage>
</organism>
<reference evidence="1 2" key="1">
    <citation type="journal article" date="2023" name="Science">
        <title>Complex scaffold remodeling in plant triterpene biosynthesis.</title>
        <authorList>
            <person name="De La Pena R."/>
            <person name="Hodgson H."/>
            <person name="Liu J.C."/>
            <person name="Stephenson M.J."/>
            <person name="Martin A.C."/>
            <person name="Owen C."/>
            <person name="Harkess A."/>
            <person name="Leebens-Mack J."/>
            <person name="Jimenez L.E."/>
            <person name="Osbourn A."/>
            <person name="Sattely E.S."/>
        </authorList>
    </citation>
    <scope>NUCLEOTIDE SEQUENCE [LARGE SCALE GENOMIC DNA]</scope>
    <source>
        <strain evidence="2">cv. JPN11</strain>
        <tissue evidence="1">Leaf</tissue>
    </source>
</reference>
<evidence type="ECO:0000313" key="1">
    <source>
        <dbReference type="EMBL" id="KAJ4715141.1"/>
    </source>
</evidence>
<protein>
    <submittedName>
        <fullName evidence="1">DDT domain-containing</fullName>
    </submittedName>
</protein>
<sequence>MPLFKRKPFTLVEPPQDLEPQELVYQVRFTKEIFRNYLEYLNRTNLYRSRVWVCKSTGKTNLTYEEALVSEKRAAQKLEELPKELVAPALCIIQFSMLSLKDLADTITTKLQESSFVEAEWYGKKDDGLHPCKILKVVKAGNDRNHYEVAWLDKNKKIMENGLLDGENLVRKKFPFSRNLLKSFIRESTYRSLPWVLHEKLARRHDISTDPPEELRSKIFLQNGLVVRKKRKKNGEARNNIREVKEESGKCKRNKVGNEELEGKSMEMGSMKDDQLKKEPVKYPIDDLLVEPSADYPVLTDRPLPSRDFIIPMDCVGDLLMVWDFCSSFSRLLHLWPFSLEDFENAVCHKDGNLALIVETHSALFRFLMKDNGECSLHMKNKKRKITLINWTEYLCDFLELINIPEFCSNMTTIKRGHYSLLDAKTKLGILNELVNLALETDLIREKLDEHIEQWRVLGATRREEALEAARKERAVKEQLKAQNGYTSESMTSNFHVSSKDNCGRENGEIAEKRTEEIISSQQKNLPEGKHLDTALKKMGKRQNVDVKVPLVNGKKLSGKEVMKQLRDDNNEATEPRSKEQRREYFEREIEKWVISTNPLGKDRDHNRYWWFRRDGRIFIESSDSMQWGYYSLKEELDTLMGSLNCKGERERALHKQLEKFYVKISSAFEKRSKNMVEKIAAEEAVLRRSTRVRATPRENSANSFLRYVNKWKEDEFRKLTNGKKIR</sequence>
<name>A0ACC1XVF6_MELAZ</name>
<gene>
    <name evidence="1" type="ORF">OWV82_013529</name>
</gene>
<accession>A0ACC1XVF6</accession>